<proteinExistence type="predicted"/>
<feature type="compositionally biased region" description="Basic and acidic residues" evidence="1">
    <location>
        <begin position="201"/>
        <end position="210"/>
    </location>
</feature>
<dbReference type="EMBL" id="PP911589">
    <property type="protein sequence ID" value="XCA47385.1"/>
    <property type="molecule type" value="Genomic_DNA"/>
</dbReference>
<feature type="region of interest" description="Disordered" evidence="1">
    <location>
        <begin position="180"/>
        <end position="210"/>
    </location>
</feature>
<sequence length="210" mass="23644">MINILLFILVILLLMSREEKYSVASKGSGVIALNDPLPNMVEYVPTKTIVNHDIMESLVLTTSKYIKEKTGINNYIIETSGLKQFVHKHKNHGMYRCMFMVLKRGGFPYGFMVSVDILVTNASSIGKAGKPNVRVISARSQPMNVKPPANRTPFESSIEGHEYIPFDEISKSEEELLKLSPGNINDKRRGDLANNQQQESYEERNVRGVV</sequence>
<protein>
    <submittedName>
        <fullName evidence="2">Uncharacterized protein</fullName>
    </submittedName>
</protein>
<reference evidence="2" key="1">
    <citation type="submission" date="2024-06" db="EMBL/GenBank/DDBJ databases">
        <title>Evidence of context-dependent and transient costs of resisting viral infection in isolates of the marine microalga Micromonas sp. (class Mamiellophyceae).</title>
        <authorList>
            <person name="Bedi de Silva A."/>
            <person name="Schvarcz C.R."/>
            <person name="Steward G.R."/>
            <person name="Edwards K.F."/>
        </authorList>
    </citation>
    <scope>NUCLEOTIDE SEQUENCE</scope>
    <source>
        <strain evidence="2">McV-KB2</strain>
    </source>
</reference>
<name>A0AAU7YPB7_9PHYC</name>
<organism evidence="2">
    <name type="scientific">Micromonas commoda virus</name>
    <dbReference type="NCBI Taxonomy" id="3057169"/>
    <lineage>
        <taxon>Viruses</taxon>
        <taxon>Varidnaviria</taxon>
        <taxon>Bamfordvirae</taxon>
        <taxon>Nucleocytoviricota</taxon>
        <taxon>Megaviricetes</taxon>
        <taxon>Algavirales</taxon>
        <taxon>Phycodnaviridae</taxon>
    </lineage>
</organism>
<evidence type="ECO:0000313" key="2">
    <source>
        <dbReference type="EMBL" id="XCA47385.1"/>
    </source>
</evidence>
<accession>A0AAU7YPB7</accession>
<evidence type="ECO:0000256" key="1">
    <source>
        <dbReference type="SAM" id="MobiDB-lite"/>
    </source>
</evidence>